<organism evidence="1 2">
    <name type="scientific">Sutcliffiella tianshenii</name>
    <dbReference type="NCBI Taxonomy" id="1463404"/>
    <lineage>
        <taxon>Bacteria</taxon>
        <taxon>Bacillati</taxon>
        <taxon>Bacillota</taxon>
        <taxon>Bacilli</taxon>
        <taxon>Bacillales</taxon>
        <taxon>Bacillaceae</taxon>
        <taxon>Sutcliffiella</taxon>
    </lineage>
</organism>
<evidence type="ECO:0000313" key="2">
    <source>
        <dbReference type="Proteomes" id="UP000737402"/>
    </source>
</evidence>
<name>A0ABS2P049_9BACI</name>
<reference evidence="1 2" key="1">
    <citation type="submission" date="2021-01" db="EMBL/GenBank/DDBJ databases">
        <title>Genomic Encyclopedia of Type Strains, Phase IV (KMG-IV): sequencing the most valuable type-strain genomes for metagenomic binning, comparative biology and taxonomic classification.</title>
        <authorList>
            <person name="Goeker M."/>
        </authorList>
    </citation>
    <scope>NUCLEOTIDE SEQUENCE [LARGE SCALE GENOMIC DNA]</scope>
    <source>
        <strain evidence="1 2">DSM 25879</strain>
    </source>
</reference>
<dbReference type="Gene3D" id="1.20.5.170">
    <property type="match status" value="1"/>
</dbReference>
<comment type="caution">
    <text evidence="1">The sequence shown here is derived from an EMBL/GenBank/DDBJ whole genome shotgun (WGS) entry which is preliminary data.</text>
</comment>
<accession>A0ABS2P049</accession>
<evidence type="ECO:0000313" key="1">
    <source>
        <dbReference type="EMBL" id="MBM7620108.1"/>
    </source>
</evidence>
<proteinExistence type="predicted"/>
<sequence>MKADMTEMKSDMVVMRADMTEMKSDMVVIKTDMANMKSEMNERFNAVEAVLDGIGGQCELTNESRINNDNFIVNKLNKLEKEVFMLKSKSNN</sequence>
<dbReference type="EMBL" id="JAFBED010000003">
    <property type="protein sequence ID" value="MBM7620108.1"/>
    <property type="molecule type" value="Genomic_DNA"/>
</dbReference>
<gene>
    <name evidence="1" type="ORF">JOC95_001960</name>
</gene>
<keyword evidence="2" id="KW-1185">Reference proteome</keyword>
<dbReference type="Proteomes" id="UP000737402">
    <property type="component" value="Unassembled WGS sequence"/>
</dbReference>
<protein>
    <submittedName>
        <fullName evidence="1">SMC interacting uncharacterized protein involved in chromosome segregation</fullName>
    </submittedName>
</protein>